<dbReference type="RefSeq" id="WP_160837113.1">
    <property type="nucleotide sequence ID" value="NZ_WMET01000002.1"/>
</dbReference>
<gene>
    <name evidence="3" type="ORF">GLW04_11005</name>
</gene>
<sequence length="428" mass="47340">MNKWVGVIFLVVLFLVGCQTGERGEDERSVEMLEGRWEGTIEVPGQPLGFIIHMDKEEEWEGTISIPVQNVEDFRLSDIIVGGEEVAFTMPLPGQSIQFNGSFTDGEVAGTFTQEGQSYRFLMEKKELEPEEEGEFLSVETSSGTLYGELLMPEGMEKAPVALIIPGSGPTDRNGNSQGVQGRNDSLKMLAERLAEAGIASVRYDKRGAGRNRDAAMDEQNMRFEVFVNDAGQWVEKLSQDERFTETAVIGHSQGSLVGMMAAKDHAVDAFVSLAGAGQPIDKILENQLRENLPEDLYEESLDVLEKLRDGEDAGKVSPPLQSLFASDLQPFLRSWMSYDPADQIRELDVPVLLVNGTHDVQIPVEEAERLKEAAPDSQVLLVEGMNHVLKEAPEDREGNLETYTDPDLPLPESFTDPLITFLQNSGF</sequence>
<dbReference type="EMBL" id="WMET01000002">
    <property type="protein sequence ID" value="MYL20420.1"/>
    <property type="molecule type" value="Genomic_DNA"/>
</dbReference>
<dbReference type="PANTHER" id="PTHR43265:SF1">
    <property type="entry name" value="ESTERASE ESTD"/>
    <property type="match status" value="1"/>
</dbReference>
<dbReference type="PROSITE" id="PS51257">
    <property type="entry name" value="PROKAR_LIPOPROTEIN"/>
    <property type="match status" value="1"/>
</dbReference>
<dbReference type="GO" id="GO:0052689">
    <property type="term" value="F:carboxylic ester hydrolase activity"/>
    <property type="evidence" value="ECO:0007669"/>
    <property type="project" value="TreeGrafter"/>
</dbReference>
<dbReference type="InterPro" id="IPR053145">
    <property type="entry name" value="AB_hydrolase_Est10"/>
</dbReference>
<evidence type="ECO:0000259" key="2">
    <source>
        <dbReference type="Pfam" id="PF12146"/>
    </source>
</evidence>
<reference evidence="3 4" key="1">
    <citation type="submission" date="2019-11" db="EMBL/GenBank/DDBJ databases">
        <title>Genome sequences of 17 halophilic strains isolated from different environments.</title>
        <authorList>
            <person name="Furrow R.E."/>
        </authorList>
    </citation>
    <scope>NUCLEOTIDE SEQUENCE [LARGE SCALE GENOMIC DNA]</scope>
    <source>
        <strain evidence="3 4">22511_23_Filter</strain>
    </source>
</reference>
<dbReference type="Gene3D" id="3.40.50.1820">
    <property type="entry name" value="alpha/beta hydrolase"/>
    <property type="match status" value="1"/>
</dbReference>
<keyword evidence="3" id="KW-0378">Hydrolase</keyword>
<dbReference type="Pfam" id="PF12146">
    <property type="entry name" value="Hydrolase_4"/>
    <property type="match status" value="1"/>
</dbReference>
<evidence type="ECO:0000313" key="3">
    <source>
        <dbReference type="EMBL" id="MYL20420.1"/>
    </source>
</evidence>
<feature type="domain" description="Serine aminopeptidase S33" evidence="2">
    <location>
        <begin position="188"/>
        <end position="281"/>
    </location>
</feature>
<evidence type="ECO:0000259" key="1">
    <source>
        <dbReference type="Pfam" id="PF08386"/>
    </source>
</evidence>
<dbReference type="Pfam" id="PF08386">
    <property type="entry name" value="Abhydrolase_4"/>
    <property type="match status" value="1"/>
</dbReference>
<protein>
    <submittedName>
        <fullName evidence="3">Alpha/beta fold hydrolase</fullName>
    </submittedName>
</protein>
<dbReference type="Proteomes" id="UP000460949">
    <property type="component" value="Unassembled WGS sequence"/>
</dbReference>
<dbReference type="SUPFAM" id="SSF53474">
    <property type="entry name" value="alpha/beta-Hydrolases"/>
    <property type="match status" value="1"/>
</dbReference>
<evidence type="ECO:0000313" key="4">
    <source>
        <dbReference type="Proteomes" id="UP000460949"/>
    </source>
</evidence>
<accession>A0A845DSE5</accession>
<proteinExistence type="predicted"/>
<comment type="caution">
    <text evidence="3">The sequence shown here is derived from an EMBL/GenBank/DDBJ whole genome shotgun (WGS) entry which is preliminary data.</text>
</comment>
<dbReference type="InterPro" id="IPR022742">
    <property type="entry name" value="Hydrolase_4"/>
</dbReference>
<name>A0A845DSE5_9BACI</name>
<dbReference type="InterPro" id="IPR013595">
    <property type="entry name" value="Pept_S33_TAP-like_C"/>
</dbReference>
<dbReference type="PANTHER" id="PTHR43265">
    <property type="entry name" value="ESTERASE ESTD"/>
    <property type="match status" value="1"/>
</dbReference>
<organism evidence="3 4">
    <name type="scientific">Halobacillus litoralis</name>
    <dbReference type="NCBI Taxonomy" id="45668"/>
    <lineage>
        <taxon>Bacteria</taxon>
        <taxon>Bacillati</taxon>
        <taxon>Bacillota</taxon>
        <taxon>Bacilli</taxon>
        <taxon>Bacillales</taxon>
        <taxon>Bacillaceae</taxon>
        <taxon>Halobacillus</taxon>
    </lineage>
</organism>
<dbReference type="InterPro" id="IPR029058">
    <property type="entry name" value="AB_hydrolase_fold"/>
</dbReference>
<dbReference type="AlphaFoldDB" id="A0A845DSE5"/>
<feature type="domain" description="Peptidase S33 tripeptidyl aminopeptidase-like C-terminal" evidence="1">
    <location>
        <begin position="344"/>
        <end position="389"/>
    </location>
</feature>